<keyword evidence="6" id="KW-0800">Toxin</keyword>
<evidence type="ECO:0000256" key="1">
    <source>
        <dbReference type="ARBA" id="ARBA00022649"/>
    </source>
</evidence>
<dbReference type="InterPro" id="IPR029060">
    <property type="entry name" value="PIN-like_dom_sf"/>
</dbReference>
<dbReference type="PANTHER" id="PTHR42740:SF1">
    <property type="entry name" value="RIBONUCLEASE VAPC3"/>
    <property type="match status" value="1"/>
</dbReference>
<evidence type="ECO:0000313" key="8">
    <source>
        <dbReference type="EMBL" id="OBZ96036.1"/>
    </source>
</evidence>
<dbReference type="EC" id="3.1.-.-" evidence="6"/>
<protein>
    <recommendedName>
        <fullName evidence="6">Ribonuclease VapC</fullName>
        <shortName evidence="6">RNase VapC</shortName>
        <ecNumber evidence="6">3.1.-.-</ecNumber>
    </recommendedName>
    <alternativeName>
        <fullName evidence="6">Toxin VapC</fullName>
    </alternativeName>
</protein>
<feature type="binding site" evidence="6">
    <location>
        <position position="96"/>
    </location>
    <ligand>
        <name>Mg(2+)</name>
        <dbReference type="ChEBI" id="CHEBI:18420"/>
    </ligand>
</feature>
<dbReference type="Proteomes" id="UP000093111">
    <property type="component" value="Unassembled WGS sequence"/>
</dbReference>
<evidence type="ECO:0000313" key="9">
    <source>
        <dbReference type="Proteomes" id="UP000093111"/>
    </source>
</evidence>
<dbReference type="OrthoDB" id="9811788at2"/>
<dbReference type="EMBL" id="LGLV01000005">
    <property type="protein sequence ID" value="OBZ96036.1"/>
    <property type="molecule type" value="Genomic_DNA"/>
</dbReference>
<dbReference type="PANTHER" id="PTHR42740">
    <property type="entry name" value="RIBONUCLEASE VAPC3"/>
    <property type="match status" value="1"/>
</dbReference>
<accession>A0A1C7P4V9</accession>
<name>A0A1C7P4V9_9HYPH</name>
<comment type="cofactor">
    <cofactor evidence="6">
        <name>Mg(2+)</name>
        <dbReference type="ChEBI" id="CHEBI:18420"/>
    </cofactor>
</comment>
<dbReference type="GO" id="GO:0016787">
    <property type="term" value="F:hydrolase activity"/>
    <property type="evidence" value="ECO:0007669"/>
    <property type="project" value="UniProtKB-KW"/>
</dbReference>
<dbReference type="STRING" id="1612624.ADU59_06555"/>
<dbReference type="PATRIC" id="fig|1612624.7.peg.1376"/>
<dbReference type="CDD" id="cd18760">
    <property type="entry name" value="PIN_MtVapC3-like"/>
    <property type="match status" value="1"/>
</dbReference>
<sequence length="129" mass="14865">MIVVDSSVWIANLRGLDTIPVRKLQAIENTNEILVGDLILLEVLQGARNERHAVQIEHGLRQFSVERMLDDAIAVQAARYYRLLRESGRTPRKTVDMIIATFCIERHHHLLHDDRDFEPMAKLFGLQVL</sequence>
<evidence type="ECO:0000256" key="6">
    <source>
        <dbReference type="HAMAP-Rule" id="MF_00265"/>
    </source>
</evidence>
<comment type="similarity">
    <text evidence="6">Belongs to the PINc/VapC protein family.</text>
</comment>
<evidence type="ECO:0000256" key="4">
    <source>
        <dbReference type="ARBA" id="ARBA00022801"/>
    </source>
</evidence>
<dbReference type="InterPro" id="IPR051749">
    <property type="entry name" value="PINc/VapC_TA_RNase"/>
</dbReference>
<dbReference type="RefSeq" id="WP_068952926.1">
    <property type="nucleotide sequence ID" value="NZ_LGLV01000005.1"/>
</dbReference>
<gene>
    <name evidence="6" type="primary">vapC</name>
    <name evidence="8" type="ORF">ADU59_06555</name>
</gene>
<dbReference type="AlphaFoldDB" id="A0A1C7P4V9"/>
<dbReference type="SUPFAM" id="SSF88723">
    <property type="entry name" value="PIN domain-like"/>
    <property type="match status" value="1"/>
</dbReference>
<evidence type="ECO:0000256" key="2">
    <source>
        <dbReference type="ARBA" id="ARBA00022722"/>
    </source>
</evidence>
<dbReference type="GO" id="GO:0000287">
    <property type="term" value="F:magnesium ion binding"/>
    <property type="evidence" value="ECO:0007669"/>
    <property type="project" value="UniProtKB-UniRule"/>
</dbReference>
<comment type="function">
    <text evidence="6">Toxic component of a toxin-antitoxin (TA) system. An RNase.</text>
</comment>
<evidence type="ECO:0000259" key="7">
    <source>
        <dbReference type="Pfam" id="PF01850"/>
    </source>
</evidence>
<comment type="caution">
    <text evidence="8">The sequence shown here is derived from an EMBL/GenBank/DDBJ whole genome shotgun (WGS) entry which is preliminary data.</text>
</comment>
<keyword evidence="8" id="KW-0238">DNA-binding</keyword>
<dbReference type="Pfam" id="PF01850">
    <property type="entry name" value="PIN"/>
    <property type="match status" value="1"/>
</dbReference>
<feature type="domain" description="PIN" evidence="7">
    <location>
        <begin position="2"/>
        <end position="122"/>
    </location>
</feature>
<dbReference type="Gene3D" id="3.40.50.1010">
    <property type="entry name" value="5'-nuclease"/>
    <property type="match status" value="1"/>
</dbReference>
<proteinExistence type="inferred from homology"/>
<dbReference type="GO" id="GO:0004540">
    <property type="term" value="F:RNA nuclease activity"/>
    <property type="evidence" value="ECO:0007669"/>
    <property type="project" value="InterPro"/>
</dbReference>
<keyword evidence="4 6" id="KW-0378">Hydrolase</keyword>
<keyword evidence="3 6" id="KW-0479">Metal-binding</keyword>
<evidence type="ECO:0000256" key="3">
    <source>
        <dbReference type="ARBA" id="ARBA00022723"/>
    </source>
</evidence>
<feature type="binding site" evidence="6">
    <location>
        <position position="5"/>
    </location>
    <ligand>
        <name>Mg(2+)</name>
        <dbReference type="ChEBI" id="CHEBI:18420"/>
    </ligand>
</feature>
<organism evidence="8 9">
    <name type="scientific">Pararhizobium polonicum</name>
    <dbReference type="NCBI Taxonomy" id="1612624"/>
    <lineage>
        <taxon>Bacteria</taxon>
        <taxon>Pseudomonadati</taxon>
        <taxon>Pseudomonadota</taxon>
        <taxon>Alphaproteobacteria</taxon>
        <taxon>Hyphomicrobiales</taxon>
        <taxon>Rhizobiaceae</taxon>
        <taxon>Rhizobium/Agrobacterium group</taxon>
        <taxon>Pararhizobium</taxon>
    </lineage>
</organism>
<keyword evidence="9" id="KW-1185">Reference proteome</keyword>
<dbReference type="HAMAP" id="MF_00265">
    <property type="entry name" value="VapC_Nob1"/>
    <property type="match status" value="1"/>
</dbReference>
<dbReference type="GO" id="GO:0090729">
    <property type="term" value="F:toxin activity"/>
    <property type="evidence" value="ECO:0007669"/>
    <property type="project" value="UniProtKB-KW"/>
</dbReference>
<dbReference type="InterPro" id="IPR022907">
    <property type="entry name" value="VapC_family"/>
</dbReference>
<evidence type="ECO:0000256" key="5">
    <source>
        <dbReference type="ARBA" id="ARBA00022842"/>
    </source>
</evidence>
<dbReference type="InterPro" id="IPR002716">
    <property type="entry name" value="PIN_dom"/>
</dbReference>
<keyword evidence="5 6" id="KW-0460">Magnesium</keyword>
<reference evidence="8 9" key="1">
    <citation type="journal article" date="2016" name="Syst. Appl. Microbiol.">
        <title>Pararhizobium polonicum sp. nov. isolated from tumors on stone fruit rootstocks.</title>
        <authorList>
            <person name="Pulawska J."/>
            <person name="Kuzmanovic N."/>
            <person name="Willems A."/>
            <person name="Pothier J.F."/>
        </authorList>
    </citation>
    <scope>NUCLEOTIDE SEQUENCE [LARGE SCALE GENOMIC DNA]</scope>
    <source>
        <strain evidence="8 9">F5.1</strain>
    </source>
</reference>
<keyword evidence="1 6" id="KW-1277">Toxin-antitoxin system</keyword>
<dbReference type="GO" id="GO:0003677">
    <property type="term" value="F:DNA binding"/>
    <property type="evidence" value="ECO:0007669"/>
    <property type="project" value="UniProtKB-KW"/>
</dbReference>
<keyword evidence="2 6" id="KW-0540">Nuclease</keyword>